<sequence length="439" mass="47668">MNSIGPNLPELHDLSFEVIDSMQESSLPFFKELNQLPETALEVRAFKAIKASNIYPNKEEKERALEMASYAAIMYRELDEIEEVFGNQLLPTPTDLGVFLPTGLKLQAFGKEGEVVLAIRGTELDQDLLTMIKNLIADMGIGRHKSNEDLYQSIQKVNERVSTRYGYEIEEGVLEKFKALLEVRVLGDNDSSRVFEVASRVAKSIGEGIAKGGAFGVLTGGIIGAAALGIGLASFPIAATAAGAVGISGAFFGGGINGASETVQCLTVMDGYPTLLSYVKATDDYIVALRERGLINQSVKLTVVGHSLAGYLAATTATQADEIHAFNGPGLRLDTEMSEICNNLGWNRKINPIVEYHSYSMETDFIGNLCTRTGPLRTLTLPITFDAVINDFPACNYKGPLAHHGIMIIRELIRNSSIIGVEKPLALTYPKKDEGEKEN</sequence>
<dbReference type="STRING" id="1437425.CSEC_0133"/>
<dbReference type="OrthoDB" id="9831669at2"/>
<comment type="caution">
    <text evidence="1">The sequence shown here is derived from an EMBL/GenBank/DDBJ whole genome shotgun (WGS) entry which is preliminary data.</text>
</comment>
<dbReference type="SUPFAM" id="SSF53474">
    <property type="entry name" value="alpha/beta-Hydrolases"/>
    <property type="match status" value="1"/>
</dbReference>
<gene>
    <name evidence="1" type="ORF">CSEC_0133</name>
</gene>
<dbReference type="Proteomes" id="UP000031552">
    <property type="component" value="Unassembled WGS sequence"/>
</dbReference>
<reference evidence="1" key="2">
    <citation type="submission" date="2014-09" db="EMBL/GenBank/DDBJ databases">
        <title>Criblamydia sequanensis harbors a mega-plasmid encoding arsenite resistance.</title>
        <authorList>
            <person name="Bertelli C."/>
            <person name="Goesmann A."/>
            <person name="Greub G."/>
        </authorList>
    </citation>
    <scope>NUCLEOTIDE SEQUENCE [LARGE SCALE GENOMIC DNA]</scope>
    <source>
        <strain evidence="1">CRIB-18</strain>
    </source>
</reference>
<dbReference type="RefSeq" id="WP_041016481.1">
    <property type="nucleotide sequence ID" value="NZ_CCEJ010000001.1"/>
</dbReference>
<protein>
    <submittedName>
        <fullName evidence="1">Uncharacterized protein</fullName>
    </submittedName>
</protein>
<dbReference type="InterPro" id="IPR029058">
    <property type="entry name" value="AB_hydrolase_fold"/>
</dbReference>
<accession>A0A090D088</accession>
<dbReference type="AlphaFoldDB" id="A0A090D088"/>
<name>A0A090D088_9BACT</name>
<evidence type="ECO:0000313" key="1">
    <source>
        <dbReference type="EMBL" id="CDR32973.1"/>
    </source>
</evidence>
<dbReference type="EMBL" id="CCEJ010000001">
    <property type="protein sequence ID" value="CDR32973.1"/>
    <property type="molecule type" value="Genomic_DNA"/>
</dbReference>
<keyword evidence="2" id="KW-1185">Reference proteome</keyword>
<evidence type="ECO:0000313" key="2">
    <source>
        <dbReference type="Proteomes" id="UP000031552"/>
    </source>
</evidence>
<reference evidence="1" key="1">
    <citation type="submission" date="2013-12" db="EMBL/GenBank/DDBJ databases">
        <authorList>
            <person name="Linke B."/>
        </authorList>
    </citation>
    <scope>NUCLEOTIDE SEQUENCE [LARGE SCALE GENOMIC DNA]</scope>
    <source>
        <strain evidence="1">CRIB-18</strain>
    </source>
</reference>
<proteinExistence type="predicted"/>
<organism evidence="1 2">
    <name type="scientific">Candidatus Criblamydia sequanensis CRIB-18</name>
    <dbReference type="NCBI Taxonomy" id="1437425"/>
    <lineage>
        <taxon>Bacteria</taxon>
        <taxon>Pseudomonadati</taxon>
        <taxon>Chlamydiota</taxon>
        <taxon>Chlamydiia</taxon>
        <taxon>Parachlamydiales</taxon>
        <taxon>Candidatus Criblamydiaceae</taxon>
        <taxon>Candidatus Criblamydia</taxon>
    </lineage>
</organism>